<dbReference type="AlphaFoldDB" id="A0A7Z7BKR5"/>
<name>A0A7Z7BKR5_9BURK</name>
<accession>A0A7Z7BKR5</accession>
<dbReference type="Proteomes" id="UP000198900">
    <property type="component" value="Unassembled WGS sequence"/>
</dbReference>
<dbReference type="EMBL" id="FNDI01000054">
    <property type="protein sequence ID" value="SDJ47979.1"/>
    <property type="molecule type" value="Genomic_DNA"/>
</dbReference>
<gene>
    <name evidence="1" type="ORF">SAMN04487926_1546</name>
</gene>
<sequence>MLGQMAGGGNLAINVHLRARLKGFARHRVAVHDQPDGSPSLAPLIFSVVLLCRQSLQVNRDVGAQRAVARCALT</sequence>
<proteinExistence type="predicted"/>
<comment type="caution">
    <text evidence="1">The sequence shown here is derived from an EMBL/GenBank/DDBJ whole genome shotgun (WGS) entry which is preliminary data.</text>
</comment>
<keyword evidence="2" id="KW-1185">Reference proteome</keyword>
<protein>
    <submittedName>
        <fullName evidence="1">Uncharacterized protein</fullName>
    </submittedName>
</protein>
<evidence type="ECO:0000313" key="2">
    <source>
        <dbReference type="Proteomes" id="UP000198900"/>
    </source>
</evidence>
<reference evidence="1" key="1">
    <citation type="submission" date="2016-10" db="EMBL/GenBank/DDBJ databases">
        <authorList>
            <person name="Varghese N."/>
            <person name="Submissions S."/>
        </authorList>
    </citation>
    <scope>NUCLEOTIDE SEQUENCE [LARGE SCALE GENOMIC DNA]</scope>
    <source>
        <strain evidence="1">YR281</strain>
    </source>
</reference>
<evidence type="ECO:0000313" key="1">
    <source>
        <dbReference type="EMBL" id="SDJ47979.1"/>
    </source>
</evidence>
<organism evidence="1 2">
    <name type="scientific">Paraburkholderia steynii</name>
    <dbReference type="NCBI Taxonomy" id="1245441"/>
    <lineage>
        <taxon>Bacteria</taxon>
        <taxon>Pseudomonadati</taxon>
        <taxon>Pseudomonadota</taxon>
        <taxon>Betaproteobacteria</taxon>
        <taxon>Burkholderiales</taxon>
        <taxon>Burkholderiaceae</taxon>
        <taxon>Paraburkholderia</taxon>
    </lineage>
</organism>